<gene>
    <name evidence="2" type="ORF">OHA22_18350</name>
</gene>
<proteinExistence type="predicted"/>
<dbReference type="AlphaFoldDB" id="A0AAU1ZZ52"/>
<sequence length="178" mass="19774">MGFLRELGAEQIAHPGGTLLAHLCRVYRLLAAWEARPALRLAGLCHAAYGTDGFPTALLSLDRRAELARVIGPEAEEIVHVYAAMDRKATYPGLAAPDAVFHDRFTGRARTVLRSRCEDLAELTAANELDLARVNPVFRDQRGSDLLALFNGFRPLLSGRAWEEVGSLLGRRDRRRER</sequence>
<dbReference type="InterPro" id="IPR049202">
    <property type="entry name" value="DUF6817"/>
</dbReference>
<dbReference type="Pfam" id="PF20680">
    <property type="entry name" value="DUF6817"/>
    <property type="match status" value="1"/>
</dbReference>
<protein>
    <recommendedName>
        <fullName evidence="1">DUF6817 domain-containing protein</fullName>
    </recommendedName>
</protein>
<name>A0AAU1ZZ52_9ACTN</name>
<accession>A0AAU1ZZ52</accession>
<organism evidence="2">
    <name type="scientific">Streptomyces sp. NBC_00093</name>
    <dbReference type="NCBI Taxonomy" id="2975649"/>
    <lineage>
        <taxon>Bacteria</taxon>
        <taxon>Bacillati</taxon>
        <taxon>Actinomycetota</taxon>
        <taxon>Actinomycetes</taxon>
        <taxon>Kitasatosporales</taxon>
        <taxon>Streptomycetaceae</taxon>
        <taxon>Streptomyces</taxon>
    </lineage>
</organism>
<reference evidence="2" key="1">
    <citation type="submission" date="2022-10" db="EMBL/GenBank/DDBJ databases">
        <title>The complete genomes of actinobacterial strains from the NBC collection.</title>
        <authorList>
            <person name="Joergensen T.S."/>
            <person name="Alvarez Arevalo M."/>
            <person name="Sterndorff E.B."/>
            <person name="Faurdal D."/>
            <person name="Vuksanovic O."/>
            <person name="Mourched A.-S."/>
            <person name="Charusanti P."/>
            <person name="Shaw S."/>
            <person name="Blin K."/>
            <person name="Weber T."/>
        </authorList>
    </citation>
    <scope>NUCLEOTIDE SEQUENCE</scope>
    <source>
        <strain evidence="2">NBC_00093</strain>
    </source>
</reference>
<dbReference type="EMBL" id="CP108222">
    <property type="protein sequence ID" value="WTT17359.1"/>
    <property type="molecule type" value="Genomic_DNA"/>
</dbReference>
<dbReference type="PANTHER" id="PTHR37391">
    <property type="entry name" value="E3 UBIQUITIN-PROTEIN LIGASE"/>
    <property type="match status" value="1"/>
</dbReference>
<dbReference type="PANTHER" id="PTHR37391:SF2">
    <property type="entry name" value="E3 UBIQUITIN-PROTEIN LIGASE"/>
    <property type="match status" value="1"/>
</dbReference>
<evidence type="ECO:0000313" key="2">
    <source>
        <dbReference type="EMBL" id="WTT17359.1"/>
    </source>
</evidence>
<feature type="domain" description="DUF6817" evidence="1">
    <location>
        <begin position="3"/>
        <end position="87"/>
    </location>
</feature>
<evidence type="ECO:0000259" key="1">
    <source>
        <dbReference type="Pfam" id="PF20680"/>
    </source>
</evidence>